<protein>
    <recommendedName>
        <fullName evidence="1">LysM domain-containing protein</fullName>
    </recommendedName>
</protein>
<dbReference type="CDD" id="cd12797">
    <property type="entry name" value="M23_peptidase"/>
    <property type="match status" value="1"/>
</dbReference>
<evidence type="ECO:0000259" key="1">
    <source>
        <dbReference type="PROSITE" id="PS51782"/>
    </source>
</evidence>
<evidence type="ECO:0000313" key="3">
    <source>
        <dbReference type="Proteomes" id="UP000228867"/>
    </source>
</evidence>
<dbReference type="SMART" id="SM00257">
    <property type="entry name" value="LysM"/>
    <property type="match status" value="2"/>
</dbReference>
<dbReference type="SUPFAM" id="SSF51261">
    <property type="entry name" value="Duplicated hybrid motif"/>
    <property type="match status" value="1"/>
</dbReference>
<dbReference type="AlphaFoldDB" id="A0A2H0NEN1"/>
<evidence type="ECO:0000313" key="2">
    <source>
        <dbReference type="EMBL" id="PIR06635.1"/>
    </source>
</evidence>
<dbReference type="PROSITE" id="PS51782">
    <property type="entry name" value="LYSM"/>
    <property type="match status" value="2"/>
</dbReference>
<sequence length="321" mass="35960">MFIFTLLAMGSFVFNYQQISVNRQGGLGGPLPNQDFNSQSASLIGNLIYPQIFLIEDYKSEISFDNSSLIDNTGPLGNVIFEKNGIKRYKVQSQETLYDITEKFGISLNTILWANPTIKKSIKTGQELIILPVSGILYRVKEGDTIEKIVENHNLDMALFKKYNPDYQNLISQTNQILILPNVKPQAGSELAEFSNRLPDLKNYFIMPTVGWNWGQLHDQNAVDIANRCGTPIYAAAEGLITEDVHNDLWNEGYGNYLVIEHPNGTKTLYSHTAKNLKTIGDYVKQKEEIAFMGNSGNTHGPSGCHLHFEVHGAKNPFAIK</sequence>
<dbReference type="Pfam" id="PF01476">
    <property type="entry name" value="LysM"/>
    <property type="match status" value="2"/>
</dbReference>
<dbReference type="PANTHER" id="PTHR21666:SF270">
    <property type="entry name" value="MUREIN HYDROLASE ACTIVATOR ENVC"/>
    <property type="match status" value="1"/>
</dbReference>
<feature type="domain" description="LysM" evidence="1">
    <location>
        <begin position="87"/>
        <end position="130"/>
    </location>
</feature>
<dbReference type="CDD" id="cd00118">
    <property type="entry name" value="LysM"/>
    <property type="match status" value="2"/>
</dbReference>
<dbReference type="InterPro" id="IPR036779">
    <property type="entry name" value="LysM_dom_sf"/>
</dbReference>
<dbReference type="Gene3D" id="3.10.350.10">
    <property type="entry name" value="LysM domain"/>
    <property type="match status" value="2"/>
</dbReference>
<dbReference type="SUPFAM" id="SSF54106">
    <property type="entry name" value="LysM domain"/>
    <property type="match status" value="1"/>
</dbReference>
<proteinExistence type="predicted"/>
<dbReference type="InterPro" id="IPR018392">
    <property type="entry name" value="LysM"/>
</dbReference>
<dbReference type="PANTHER" id="PTHR21666">
    <property type="entry name" value="PEPTIDASE-RELATED"/>
    <property type="match status" value="1"/>
</dbReference>
<dbReference type="GO" id="GO:0004222">
    <property type="term" value="F:metalloendopeptidase activity"/>
    <property type="evidence" value="ECO:0007669"/>
    <property type="project" value="TreeGrafter"/>
</dbReference>
<dbReference type="Gene3D" id="2.70.70.10">
    <property type="entry name" value="Glucose Permease (Domain IIA)"/>
    <property type="match status" value="1"/>
</dbReference>
<reference evidence="2 3" key="1">
    <citation type="submission" date="2017-09" db="EMBL/GenBank/DDBJ databases">
        <title>Depth-based differentiation of microbial function through sediment-hosted aquifers and enrichment of novel symbionts in the deep terrestrial subsurface.</title>
        <authorList>
            <person name="Probst A.J."/>
            <person name="Ladd B."/>
            <person name="Jarett J.K."/>
            <person name="Geller-Mcgrath D.E."/>
            <person name="Sieber C.M."/>
            <person name="Emerson J.B."/>
            <person name="Anantharaman K."/>
            <person name="Thomas B.C."/>
            <person name="Malmstrom R."/>
            <person name="Stieglmeier M."/>
            <person name="Klingl A."/>
            <person name="Woyke T."/>
            <person name="Ryan C.M."/>
            <person name="Banfield J.F."/>
        </authorList>
    </citation>
    <scope>NUCLEOTIDE SEQUENCE [LARGE SCALE GENOMIC DNA]</scope>
    <source>
        <strain evidence="2">CG11_big_fil_rev_8_21_14_0_20_38_23</strain>
    </source>
</reference>
<dbReference type="InterPro" id="IPR016047">
    <property type="entry name" value="M23ase_b-sheet_dom"/>
</dbReference>
<dbReference type="EMBL" id="PCWR01000053">
    <property type="protein sequence ID" value="PIR06635.1"/>
    <property type="molecule type" value="Genomic_DNA"/>
</dbReference>
<comment type="caution">
    <text evidence="2">The sequence shown here is derived from an EMBL/GenBank/DDBJ whole genome shotgun (WGS) entry which is preliminary data.</text>
</comment>
<feature type="domain" description="LysM" evidence="1">
    <location>
        <begin position="136"/>
        <end position="185"/>
    </location>
</feature>
<dbReference type="InterPro" id="IPR050570">
    <property type="entry name" value="Cell_wall_metabolism_enzyme"/>
</dbReference>
<name>A0A2H0NEN1_9BACT</name>
<accession>A0A2H0NEN1</accession>
<dbReference type="InterPro" id="IPR011055">
    <property type="entry name" value="Dup_hybrid_motif"/>
</dbReference>
<organism evidence="2 3">
    <name type="scientific">Candidatus Jorgensenbacteria bacterium CG11_big_fil_rev_8_21_14_0_20_38_23</name>
    <dbReference type="NCBI Taxonomy" id="1974594"/>
    <lineage>
        <taxon>Bacteria</taxon>
        <taxon>Candidatus Joergenseniibacteriota</taxon>
    </lineage>
</organism>
<dbReference type="Proteomes" id="UP000228867">
    <property type="component" value="Unassembled WGS sequence"/>
</dbReference>
<dbReference type="Pfam" id="PF01551">
    <property type="entry name" value="Peptidase_M23"/>
    <property type="match status" value="1"/>
</dbReference>
<gene>
    <name evidence="2" type="ORF">COV54_02350</name>
</gene>